<sequence>MRYEEFKEEHDSGTPANNTDEMSCDVPTVVVQYAFQYTDMGNCPPSSKNDPLDPISVTIPANGAALRVIEASVDVSRDYRFTATYFGSTLGFFIDSINGTSSSNPCFWFFYVQTPESPNPVLSNLGVSNYNIPESGYVIFMRFEKSNEVDAASAFALQSKMYLLGLLVMLLMV</sequence>
<comment type="caution">
    <text evidence="2">The sequence shown here is derived from an EMBL/GenBank/DDBJ whole genome shotgun (WGS) entry which is preliminary data.</text>
</comment>
<proteinExistence type="predicted"/>
<name>A0AA35U1G7_GEOBA</name>
<dbReference type="Gene3D" id="2.170.130.30">
    <property type="match status" value="1"/>
</dbReference>
<evidence type="ECO:0000313" key="3">
    <source>
        <dbReference type="Proteomes" id="UP001174909"/>
    </source>
</evidence>
<evidence type="ECO:0000313" key="2">
    <source>
        <dbReference type="EMBL" id="CAI8058430.1"/>
    </source>
</evidence>
<reference evidence="2" key="1">
    <citation type="submission" date="2023-03" db="EMBL/GenBank/DDBJ databases">
        <authorList>
            <person name="Steffen K."/>
            <person name="Cardenas P."/>
        </authorList>
    </citation>
    <scope>NUCLEOTIDE SEQUENCE</scope>
</reference>
<accession>A0AA35U1G7</accession>
<gene>
    <name evidence="2" type="ORF">GBAR_LOCUS31775</name>
</gene>
<evidence type="ECO:0000256" key="1">
    <source>
        <dbReference type="SAM" id="MobiDB-lite"/>
    </source>
</evidence>
<feature type="region of interest" description="Disordered" evidence="1">
    <location>
        <begin position="1"/>
        <end position="21"/>
    </location>
</feature>
<dbReference type="Proteomes" id="UP001174909">
    <property type="component" value="Unassembled WGS sequence"/>
</dbReference>
<feature type="compositionally biased region" description="Basic and acidic residues" evidence="1">
    <location>
        <begin position="1"/>
        <end position="12"/>
    </location>
</feature>
<organism evidence="2 3">
    <name type="scientific">Geodia barretti</name>
    <name type="common">Barrett's horny sponge</name>
    <dbReference type="NCBI Taxonomy" id="519541"/>
    <lineage>
        <taxon>Eukaryota</taxon>
        <taxon>Metazoa</taxon>
        <taxon>Porifera</taxon>
        <taxon>Demospongiae</taxon>
        <taxon>Heteroscleromorpha</taxon>
        <taxon>Tetractinellida</taxon>
        <taxon>Astrophorina</taxon>
        <taxon>Geodiidae</taxon>
        <taxon>Geodia</taxon>
    </lineage>
</organism>
<protein>
    <submittedName>
        <fullName evidence="2">Uncharacterized protein</fullName>
    </submittedName>
</protein>
<dbReference type="EMBL" id="CASHTH010004516">
    <property type="protein sequence ID" value="CAI8058430.1"/>
    <property type="molecule type" value="Genomic_DNA"/>
</dbReference>
<keyword evidence="3" id="KW-1185">Reference proteome</keyword>
<dbReference type="AlphaFoldDB" id="A0AA35U1G7"/>